<sequence length="89" mass="10225">MGNPHRGRFEYLSLFAGYGQHHGWVNASMDTKQRVNLGTSSMGNHNDAFRLLELYSAFHNYRTPPESPTPGFCFDHGIFPLYHCDQHLK</sequence>
<dbReference type="EMBL" id="JARK01001360">
    <property type="protein sequence ID" value="EYC19642.1"/>
    <property type="molecule type" value="Genomic_DNA"/>
</dbReference>
<gene>
    <name evidence="1" type="primary">Acey_s0024.g983</name>
    <name evidence="1" type="ORF">Y032_0024g983</name>
</gene>
<name>A0A016UY04_9BILA</name>
<evidence type="ECO:0000313" key="2">
    <source>
        <dbReference type="Proteomes" id="UP000024635"/>
    </source>
</evidence>
<keyword evidence="2" id="KW-1185">Reference proteome</keyword>
<dbReference type="AlphaFoldDB" id="A0A016UY04"/>
<accession>A0A016UY04</accession>
<evidence type="ECO:0000313" key="1">
    <source>
        <dbReference type="EMBL" id="EYC19642.1"/>
    </source>
</evidence>
<organism evidence="1 2">
    <name type="scientific">Ancylostoma ceylanicum</name>
    <dbReference type="NCBI Taxonomy" id="53326"/>
    <lineage>
        <taxon>Eukaryota</taxon>
        <taxon>Metazoa</taxon>
        <taxon>Ecdysozoa</taxon>
        <taxon>Nematoda</taxon>
        <taxon>Chromadorea</taxon>
        <taxon>Rhabditida</taxon>
        <taxon>Rhabditina</taxon>
        <taxon>Rhabditomorpha</taxon>
        <taxon>Strongyloidea</taxon>
        <taxon>Ancylostomatidae</taxon>
        <taxon>Ancylostomatinae</taxon>
        <taxon>Ancylostoma</taxon>
    </lineage>
</organism>
<dbReference type="Proteomes" id="UP000024635">
    <property type="component" value="Unassembled WGS sequence"/>
</dbReference>
<reference evidence="2" key="1">
    <citation type="journal article" date="2015" name="Nat. Genet.">
        <title>The genome and transcriptome of the zoonotic hookworm Ancylostoma ceylanicum identify infection-specific gene families.</title>
        <authorList>
            <person name="Schwarz E.M."/>
            <person name="Hu Y."/>
            <person name="Antoshechkin I."/>
            <person name="Miller M.M."/>
            <person name="Sternberg P.W."/>
            <person name="Aroian R.V."/>
        </authorList>
    </citation>
    <scope>NUCLEOTIDE SEQUENCE</scope>
    <source>
        <strain evidence="2">HY135</strain>
    </source>
</reference>
<comment type="caution">
    <text evidence="1">The sequence shown here is derived from an EMBL/GenBank/DDBJ whole genome shotgun (WGS) entry which is preliminary data.</text>
</comment>
<proteinExistence type="predicted"/>
<protein>
    <submittedName>
        <fullName evidence="1">Uncharacterized protein</fullName>
    </submittedName>
</protein>